<evidence type="ECO:0000313" key="1">
    <source>
        <dbReference type="EMBL" id="GFY48978.1"/>
    </source>
</evidence>
<name>A0A8X7BZR3_9ARAC</name>
<organism evidence="1 2">
    <name type="scientific">Trichonephila inaurata madagascariensis</name>
    <dbReference type="NCBI Taxonomy" id="2747483"/>
    <lineage>
        <taxon>Eukaryota</taxon>
        <taxon>Metazoa</taxon>
        <taxon>Ecdysozoa</taxon>
        <taxon>Arthropoda</taxon>
        <taxon>Chelicerata</taxon>
        <taxon>Arachnida</taxon>
        <taxon>Araneae</taxon>
        <taxon>Araneomorphae</taxon>
        <taxon>Entelegynae</taxon>
        <taxon>Araneoidea</taxon>
        <taxon>Nephilidae</taxon>
        <taxon>Trichonephila</taxon>
        <taxon>Trichonephila inaurata</taxon>
    </lineage>
</organism>
<gene>
    <name evidence="1" type="ORF">TNIN_369601</name>
</gene>
<sequence>MSVPNENRTIIPRKSEWGGSKLLVILRADESRLLRDQEERKLMKEAEMSWSKGERVNTCSGAAFVLVLLLFLPFSRSRGGKGNEKSCVPALSPRESQLLLSCSERRSLSFSLWGS</sequence>
<dbReference type="Proteomes" id="UP000886998">
    <property type="component" value="Unassembled WGS sequence"/>
</dbReference>
<dbReference type="EMBL" id="BMAV01006737">
    <property type="protein sequence ID" value="GFY48978.1"/>
    <property type="molecule type" value="Genomic_DNA"/>
</dbReference>
<dbReference type="AlphaFoldDB" id="A0A8X7BZR3"/>
<accession>A0A8X7BZR3</accession>
<protein>
    <submittedName>
        <fullName evidence="1">Uncharacterized protein</fullName>
    </submittedName>
</protein>
<reference evidence="1" key="1">
    <citation type="submission" date="2020-08" db="EMBL/GenBank/DDBJ databases">
        <title>Multicomponent nature underlies the extraordinary mechanical properties of spider dragline silk.</title>
        <authorList>
            <person name="Kono N."/>
            <person name="Nakamura H."/>
            <person name="Mori M."/>
            <person name="Yoshida Y."/>
            <person name="Ohtoshi R."/>
            <person name="Malay A.D."/>
            <person name="Moran D.A.P."/>
            <person name="Tomita M."/>
            <person name="Numata K."/>
            <person name="Arakawa K."/>
        </authorList>
    </citation>
    <scope>NUCLEOTIDE SEQUENCE</scope>
</reference>
<keyword evidence="2" id="KW-1185">Reference proteome</keyword>
<proteinExistence type="predicted"/>
<evidence type="ECO:0000313" key="2">
    <source>
        <dbReference type="Proteomes" id="UP000886998"/>
    </source>
</evidence>
<comment type="caution">
    <text evidence="1">The sequence shown here is derived from an EMBL/GenBank/DDBJ whole genome shotgun (WGS) entry which is preliminary data.</text>
</comment>